<dbReference type="EMBL" id="CM051395">
    <property type="protein sequence ID" value="KAJ4724676.1"/>
    <property type="molecule type" value="Genomic_DNA"/>
</dbReference>
<evidence type="ECO:0000313" key="2">
    <source>
        <dbReference type="Proteomes" id="UP001164539"/>
    </source>
</evidence>
<proteinExistence type="predicted"/>
<keyword evidence="1" id="KW-0808">Transferase</keyword>
<keyword evidence="1" id="KW-0418">Kinase</keyword>
<gene>
    <name evidence="1" type="ORF">OWV82_003635</name>
</gene>
<name>A0ACC1YMI0_MELAZ</name>
<protein>
    <submittedName>
        <fullName evidence="1">Kinase</fullName>
    </submittedName>
</protein>
<keyword evidence="2" id="KW-1185">Reference proteome</keyword>
<accession>A0ACC1YMI0</accession>
<comment type="caution">
    <text evidence="1">The sequence shown here is derived from an EMBL/GenBank/DDBJ whole genome shotgun (WGS) entry which is preliminary data.</text>
</comment>
<evidence type="ECO:0000313" key="1">
    <source>
        <dbReference type="EMBL" id="KAJ4724676.1"/>
    </source>
</evidence>
<reference evidence="1 2" key="1">
    <citation type="journal article" date="2023" name="Science">
        <title>Complex scaffold remodeling in plant triterpene biosynthesis.</title>
        <authorList>
            <person name="De La Pena R."/>
            <person name="Hodgson H."/>
            <person name="Liu J.C."/>
            <person name="Stephenson M.J."/>
            <person name="Martin A.C."/>
            <person name="Owen C."/>
            <person name="Harkess A."/>
            <person name="Leebens-Mack J."/>
            <person name="Jimenez L.E."/>
            <person name="Osbourn A."/>
            <person name="Sattely E.S."/>
        </authorList>
    </citation>
    <scope>NUCLEOTIDE SEQUENCE [LARGE SCALE GENOMIC DNA]</scope>
    <source>
        <strain evidence="2">cv. JPN11</strain>
        <tissue evidence="1">Leaf</tissue>
    </source>
</reference>
<dbReference type="Proteomes" id="UP001164539">
    <property type="component" value="Chromosome 2"/>
</dbReference>
<organism evidence="1 2">
    <name type="scientific">Melia azedarach</name>
    <name type="common">Chinaberry tree</name>
    <dbReference type="NCBI Taxonomy" id="155640"/>
    <lineage>
        <taxon>Eukaryota</taxon>
        <taxon>Viridiplantae</taxon>
        <taxon>Streptophyta</taxon>
        <taxon>Embryophyta</taxon>
        <taxon>Tracheophyta</taxon>
        <taxon>Spermatophyta</taxon>
        <taxon>Magnoliopsida</taxon>
        <taxon>eudicotyledons</taxon>
        <taxon>Gunneridae</taxon>
        <taxon>Pentapetalae</taxon>
        <taxon>rosids</taxon>
        <taxon>malvids</taxon>
        <taxon>Sapindales</taxon>
        <taxon>Meliaceae</taxon>
        <taxon>Melia</taxon>
    </lineage>
</organism>
<sequence length="202" mass="22537">MIRKKKAEKLSEKWGYRIKAPAKRVRIFKAIELGRATENYDDSHLLGEDGYGSVYKGVLPDNTQVAVKKPREADKIQINQEFHRELAIVSQVNHINVVKILGLRLETKVPLLVYEFVFNGTLSHYIHNKSSQVLKTWKNCLRIAAGIADALGYFHSLASPPIIHGDVKTVNILSGENYIAKVADFGASVLISPDQTTLASKV</sequence>